<sequence length="240" mass="27180">MKNKVNILGLDFDKTTKQDMINTLKHKIQHHKKTFIVTANPEIVMYALKDQEYMNTLQSADHIIADGAGIIMGSKLLKTPLPERVAGFDVLKDLLDVANEEALNVFFLGAGKKVIEQAVQNIKSEYPNLVIGGYHHGFFNEHDPSIGEMVKNSNSDIVFVALGFPKQEKWIAKNFDTFAKGIFMGVGGSFDILAGKVKRAPLLWRKLNLEWLYRLITQPARWKRMLVIPAFVKQIIETKK</sequence>
<protein>
    <recommendedName>
        <fullName evidence="5">N-acetylglucosaminyldiphosphoundecaprenol N-acetyl-beta-D-mannosaminyltransferase</fullName>
        <ecNumber evidence="5">2.4.1.187</ecNumber>
    </recommendedName>
    <alternativeName>
        <fullName evidence="5">N-acetylmannosaminyltransferase</fullName>
    </alternativeName>
    <alternativeName>
        <fullName evidence="5">UDP-N-acetylmannosamine transferase</fullName>
    </alternativeName>
    <alternativeName>
        <fullName evidence="5">UDP-N-acetylmannosamine:N-acetylglucosaminyl pyrophosphorylundecaprenol N-acetylmannosaminyltransferase</fullName>
    </alternativeName>
</protein>
<reference evidence="6 7" key="1">
    <citation type="submission" date="2021-05" db="EMBL/GenBank/DDBJ databases">
        <title>Novel Bacillus species.</title>
        <authorList>
            <person name="Liu G."/>
        </authorList>
    </citation>
    <scope>NUCLEOTIDE SEQUENCE [LARGE SCALE GENOMIC DNA]</scope>
    <source>
        <strain evidence="6 7">FJAT-49732</strain>
    </source>
</reference>
<dbReference type="GO" id="GO:0047244">
    <property type="term" value="F:N-acetylglucosaminyldiphosphoundecaprenol N-acetyl-beta-D-mannosaminyltransferase activity"/>
    <property type="evidence" value="ECO:0007669"/>
    <property type="project" value="UniProtKB-UniRule"/>
</dbReference>
<organism evidence="6 7">
    <name type="scientific">Lederbergia citrisecunda</name>
    <dbReference type="NCBI Taxonomy" id="2833583"/>
    <lineage>
        <taxon>Bacteria</taxon>
        <taxon>Bacillati</taxon>
        <taxon>Bacillota</taxon>
        <taxon>Bacilli</taxon>
        <taxon>Bacillales</taxon>
        <taxon>Bacillaceae</taxon>
        <taxon>Lederbergia</taxon>
    </lineage>
</organism>
<dbReference type="EC" id="2.4.1.187" evidence="5"/>
<keyword evidence="7" id="KW-1185">Reference proteome</keyword>
<dbReference type="GO" id="GO:0071555">
    <property type="term" value="P:cell wall organization"/>
    <property type="evidence" value="ECO:0007669"/>
    <property type="project" value="UniProtKB-KW"/>
</dbReference>
<dbReference type="NCBIfam" id="TIGR00696">
    <property type="entry name" value="wecG_tagA_cpsF"/>
    <property type="match status" value="1"/>
</dbReference>
<dbReference type="Pfam" id="PF03808">
    <property type="entry name" value="Glyco_tran_WecG"/>
    <property type="match status" value="1"/>
</dbReference>
<dbReference type="HAMAP" id="MF_02070">
    <property type="entry name" value="TagA_TarA"/>
    <property type="match status" value="1"/>
</dbReference>
<gene>
    <name evidence="6" type="ORF">KHA93_13550</name>
</gene>
<dbReference type="InterPro" id="IPR004629">
    <property type="entry name" value="WecG_TagA_CpsF"/>
</dbReference>
<evidence type="ECO:0000256" key="4">
    <source>
        <dbReference type="ARBA" id="ARBA00023316"/>
    </source>
</evidence>
<evidence type="ECO:0000256" key="3">
    <source>
        <dbReference type="ARBA" id="ARBA00022944"/>
    </source>
</evidence>
<comment type="catalytic activity">
    <reaction evidence="5">
        <text>UDP-N-acetyl-alpha-D-mannosamine + N-acetyl-alpha-D-glucosaminyl-di-trans,octa-cis-undecaprenyl diphosphate = N-acetyl-beta-D-mannosaminyl-(1-&gt;4)-N-acetyl-alpha-D-glucosaminyl di-trans,octa-cis-undecaprenyl diphosphate + UDP + H(+)</text>
        <dbReference type="Rhea" id="RHEA:16053"/>
        <dbReference type="ChEBI" id="CHEBI:15378"/>
        <dbReference type="ChEBI" id="CHEBI:58223"/>
        <dbReference type="ChEBI" id="CHEBI:62959"/>
        <dbReference type="ChEBI" id="CHEBI:68623"/>
        <dbReference type="ChEBI" id="CHEBI:132210"/>
        <dbReference type="EC" id="2.4.1.187"/>
    </reaction>
</comment>
<accession>A0A942YKQ7</accession>
<proteinExistence type="inferred from homology"/>
<dbReference type="Proteomes" id="UP000682713">
    <property type="component" value="Unassembled WGS sequence"/>
</dbReference>
<comment type="caution">
    <text evidence="6">The sequence shown here is derived from an EMBL/GenBank/DDBJ whole genome shotgun (WGS) entry which is preliminary data.</text>
</comment>
<evidence type="ECO:0000256" key="1">
    <source>
        <dbReference type="ARBA" id="ARBA00022676"/>
    </source>
</evidence>
<name>A0A942YKQ7_9BACI</name>
<comment type="similarity">
    <text evidence="5">Belongs to the glycosyltransferase 26 family. TagA/TarA subfamily.</text>
</comment>
<dbReference type="InterPro" id="IPR034714">
    <property type="entry name" value="TagA_TarA"/>
</dbReference>
<evidence type="ECO:0000313" key="7">
    <source>
        <dbReference type="Proteomes" id="UP000682713"/>
    </source>
</evidence>
<keyword evidence="4 5" id="KW-0961">Cell wall biogenesis/degradation</keyword>
<keyword evidence="3 5" id="KW-0777">Teichoic acid biosynthesis</keyword>
<keyword evidence="2 5" id="KW-0808">Transferase</keyword>
<evidence type="ECO:0000313" key="6">
    <source>
        <dbReference type="EMBL" id="MBS4200658.1"/>
    </source>
</evidence>
<dbReference type="PANTHER" id="PTHR34136:SF1">
    <property type="entry name" value="UDP-N-ACETYL-D-MANNOSAMINURONIC ACID TRANSFERASE"/>
    <property type="match status" value="1"/>
</dbReference>
<dbReference type="EMBL" id="JAGYPJ010000001">
    <property type="protein sequence ID" value="MBS4200658.1"/>
    <property type="molecule type" value="Genomic_DNA"/>
</dbReference>
<keyword evidence="1 5" id="KW-0328">Glycosyltransferase</keyword>
<evidence type="ECO:0000256" key="5">
    <source>
        <dbReference type="HAMAP-Rule" id="MF_02070"/>
    </source>
</evidence>
<evidence type="ECO:0000256" key="2">
    <source>
        <dbReference type="ARBA" id="ARBA00022679"/>
    </source>
</evidence>
<dbReference type="CDD" id="cd06533">
    <property type="entry name" value="Glyco_transf_WecG_TagA"/>
    <property type="match status" value="1"/>
</dbReference>
<dbReference type="AlphaFoldDB" id="A0A942YKQ7"/>
<dbReference type="PANTHER" id="PTHR34136">
    <property type="match status" value="1"/>
</dbReference>
<comment type="function">
    <text evidence="5">Catalyzes the conversion of GlcNAc-PP-undecaprenol into ManNAc-GlcNAc-PP-undecaprenol, the first committed lipid intermediate in the de novo synthesis of teichoic acid.</text>
</comment>
<dbReference type="GO" id="GO:0019350">
    <property type="term" value="P:teichoic acid biosynthetic process"/>
    <property type="evidence" value="ECO:0007669"/>
    <property type="project" value="UniProtKB-UniRule"/>
</dbReference>
<comment type="pathway">
    <text evidence="5">Cell wall biogenesis; teichoic acid biosynthesis.</text>
</comment>
<dbReference type="RefSeq" id="WP_213111214.1">
    <property type="nucleotide sequence ID" value="NZ_JAGYPJ010000001.1"/>
</dbReference>